<accession>A0AA36F0I3</accession>
<gene>
    <name evidence="1" type="ORF">OCTVUL_1B003785</name>
</gene>
<evidence type="ECO:0000313" key="1">
    <source>
        <dbReference type="EMBL" id="CAI9721086.1"/>
    </source>
</evidence>
<proteinExistence type="predicted"/>
<name>A0AA36F0I3_OCTVU</name>
<organism evidence="1 2">
    <name type="scientific">Octopus vulgaris</name>
    <name type="common">Common octopus</name>
    <dbReference type="NCBI Taxonomy" id="6645"/>
    <lineage>
        <taxon>Eukaryota</taxon>
        <taxon>Metazoa</taxon>
        <taxon>Spiralia</taxon>
        <taxon>Lophotrochozoa</taxon>
        <taxon>Mollusca</taxon>
        <taxon>Cephalopoda</taxon>
        <taxon>Coleoidea</taxon>
        <taxon>Octopodiformes</taxon>
        <taxon>Octopoda</taxon>
        <taxon>Incirrata</taxon>
        <taxon>Octopodidae</taxon>
        <taxon>Octopus</taxon>
    </lineage>
</organism>
<evidence type="ECO:0000313" key="2">
    <source>
        <dbReference type="Proteomes" id="UP001162480"/>
    </source>
</evidence>
<keyword evidence="2" id="KW-1185">Reference proteome</keyword>
<dbReference type="Proteomes" id="UP001162480">
    <property type="component" value="Chromosome 4"/>
</dbReference>
<protein>
    <submittedName>
        <fullName evidence="1">Uncharacterized protein</fullName>
    </submittedName>
</protein>
<dbReference type="EMBL" id="OX597817">
    <property type="protein sequence ID" value="CAI9721086.1"/>
    <property type="molecule type" value="Genomic_DNA"/>
</dbReference>
<sequence length="70" mass="7480">MDKKITQRIMETIRLQRSHLFAKDCFLIQTLDMVAAGSTCATGAAADALAVVGNVDIVGEIRSVLFVGVV</sequence>
<dbReference type="AlphaFoldDB" id="A0AA36F0I3"/>
<reference evidence="1" key="1">
    <citation type="submission" date="2023-08" db="EMBL/GenBank/DDBJ databases">
        <authorList>
            <person name="Alioto T."/>
            <person name="Alioto T."/>
            <person name="Gomez Garrido J."/>
        </authorList>
    </citation>
    <scope>NUCLEOTIDE SEQUENCE</scope>
</reference>